<dbReference type="InterPro" id="IPR041845">
    <property type="entry name" value="Mavicyanin"/>
</dbReference>
<dbReference type="InterPro" id="IPR039391">
    <property type="entry name" value="Phytocyanin-like"/>
</dbReference>
<feature type="domain" description="Phytocyanin" evidence="6">
    <location>
        <begin position="28"/>
        <end position="129"/>
    </location>
</feature>
<comment type="caution">
    <text evidence="7">The sequence shown here is derived from an EMBL/GenBank/DDBJ whole genome shotgun (WGS) entry which is preliminary data.</text>
</comment>
<reference evidence="7" key="1">
    <citation type="journal article" date="2023" name="Nat. Commun.">
        <title>Diploid and tetraploid genomes of Acorus and the evolution of monocots.</title>
        <authorList>
            <person name="Ma L."/>
            <person name="Liu K.W."/>
            <person name="Li Z."/>
            <person name="Hsiao Y.Y."/>
            <person name="Qi Y."/>
            <person name="Fu T."/>
            <person name="Tang G.D."/>
            <person name="Zhang D."/>
            <person name="Sun W.H."/>
            <person name="Liu D.K."/>
            <person name="Li Y."/>
            <person name="Chen G.Z."/>
            <person name="Liu X.D."/>
            <person name="Liao X.Y."/>
            <person name="Jiang Y.T."/>
            <person name="Yu X."/>
            <person name="Hao Y."/>
            <person name="Huang J."/>
            <person name="Zhao X.W."/>
            <person name="Ke S."/>
            <person name="Chen Y.Y."/>
            <person name="Wu W.L."/>
            <person name="Hsu J.L."/>
            <person name="Lin Y.F."/>
            <person name="Huang M.D."/>
            <person name="Li C.Y."/>
            <person name="Huang L."/>
            <person name="Wang Z.W."/>
            <person name="Zhao X."/>
            <person name="Zhong W.Y."/>
            <person name="Peng D.H."/>
            <person name="Ahmad S."/>
            <person name="Lan S."/>
            <person name="Zhang J.S."/>
            <person name="Tsai W.C."/>
            <person name="Van de Peer Y."/>
            <person name="Liu Z.J."/>
        </authorList>
    </citation>
    <scope>NUCLEOTIDE SEQUENCE</scope>
    <source>
        <strain evidence="7">CP</strain>
    </source>
</reference>
<feature type="transmembrane region" description="Helical" evidence="4">
    <location>
        <begin position="168"/>
        <end position="187"/>
    </location>
</feature>
<proteinExistence type="predicted"/>
<evidence type="ECO:0000259" key="6">
    <source>
        <dbReference type="PROSITE" id="PS51485"/>
    </source>
</evidence>
<dbReference type="AlphaFoldDB" id="A0AAV9E2C0"/>
<reference evidence="7" key="2">
    <citation type="submission" date="2023-06" db="EMBL/GenBank/DDBJ databases">
        <authorList>
            <person name="Ma L."/>
            <person name="Liu K.-W."/>
            <person name="Li Z."/>
            <person name="Hsiao Y.-Y."/>
            <person name="Qi Y."/>
            <person name="Fu T."/>
            <person name="Tang G."/>
            <person name="Zhang D."/>
            <person name="Sun W.-H."/>
            <person name="Liu D.-K."/>
            <person name="Li Y."/>
            <person name="Chen G.-Z."/>
            <person name="Liu X.-D."/>
            <person name="Liao X.-Y."/>
            <person name="Jiang Y.-T."/>
            <person name="Yu X."/>
            <person name="Hao Y."/>
            <person name="Huang J."/>
            <person name="Zhao X.-W."/>
            <person name="Ke S."/>
            <person name="Chen Y.-Y."/>
            <person name="Wu W.-L."/>
            <person name="Hsu J.-L."/>
            <person name="Lin Y.-F."/>
            <person name="Huang M.-D."/>
            <person name="Li C.-Y."/>
            <person name="Huang L."/>
            <person name="Wang Z.-W."/>
            <person name="Zhao X."/>
            <person name="Zhong W.-Y."/>
            <person name="Peng D.-H."/>
            <person name="Ahmad S."/>
            <person name="Lan S."/>
            <person name="Zhang J.-S."/>
            <person name="Tsai W.-C."/>
            <person name="Van De Peer Y."/>
            <person name="Liu Z.-J."/>
        </authorList>
    </citation>
    <scope>NUCLEOTIDE SEQUENCE</scope>
    <source>
        <strain evidence="7">CP</strain>
        <tissue evidence="7">Leaves</tissue>
    </source>
</reference>
<keyword evidence="3" id="KW-0325">Glycoprotein</keyword>
<feature type="chain" id="PRO_5043989982" description="Phytocyanin domain-containing protein" evidence="5">
    <location>
        <begin position="28"/>
        <end position="188"/>
    </location>
</feature>
<dbReference type="InterPro" id="IPR003245">
    <property type="entry name" value="Phytocyanin_dom"/>
</dbReference>
<dbReference type="Proteomes" id="UP001180020">
    <property type="component" value="Unassembled WGS sequence"/>
</dbReference>
<dbReference type="GO" id="GO:0009055">
    <property type="term" value="F:electron transfer activity"/>
    <property type="evidence" value="ECO:0007669"/>
    <property type="project" value="InterPro"/>
</dbReference>
<gene>
    <name evidence="7" type="ORF">QJS10_CPA10g00221</name>
</gene>
<evidence type="ECO:0000313" key="7">
    <source>
        <dbReference type="EMBL" id="KAK1307023.1"/>
    </source>
</evidence>
<name>A0AAV9E2C0_ACOCL</name>
<protein>
    <recommendedName>
        <fullName evidence="6">Phytocyanin domain-containing protein</fullName>
    </recommendedName>
</protein>
<dbReference type="PROSITE" id="PS00196">
    <property type="entry name" value="COPPER_BLUE"/>
    <property type="match status" value="1"/>
</dbReference>
<evidence type="ECO:0000256" key="1">
    <source>
        <dbReference type="ARBA" id="ARBA00022723"/>
    </source>
</evidence>
<organism evidence="7 8">
    <name type="scientific">Acorus calamus</name>
    <name type="common">Sweet flag</name>
    <dbReference type="NCBI Taxonomy" id="4465"/>
    <lineage>
        <taxon>Eukaryota</taxon>
        <taxon>Viridiplantae</taxon>
        <taxon>Streptophyta</taxon>
        <taxon>Embryophyta</taxon>
        <taxon>Tracheophyta</taxon>
        <taxon>Spermatophyta</taxon>
        <taxon>Magnoliopsida</taxon>
        <taxon>Liliopsida</taxon>
        <taxon>Acoraceae</taxon>
        <taxon>Acorus</taxon>
    </lineage>
</organism>
<keyword evidence="4" id="KW-0812">Transmembrane</keyword>
<keyword evidence="2" id="KW-0186">Copper</keyword>
<dbReference type="GO" id="GO:0005886">
    <property type="term" value="C:plasma membrane"/>
    <property type="evidence" value="ECO:0007669"/>
    <property type="project" value="TreeGrafter"/>
</dbReference>
<feature type="signal peptide" evidence="5">
    <location>
        <begin position="1"/>
        <end position="27"/>
    </location>
</feature>
<dbReference type="InterPro" id="IPR028871">
    <property type="entry name" value="BlueCu_1_BS"/>
</dbReference>
<dbReference type="Gene3D" id="2.60.40.420">
    <property type="entry name" value="Cupredoxins - blue copper proteins"/>
    <property type="match status" value="1"/>
</dbReference>
<evidence type="ECO:0000256" key="4">
    <source>
        <dbReference type="SAM" id="Phobius"/>
    </source>
</evidence>
<keyword evidence="8" id="KW-1185">Reference proteome</keyword>
<keyword evidence="4" id="KW-1133">Transmembrane helix</keyword>
<dbReference type="SUPFAM" id="SSF49503">
    <property type="entry name" value="Cupredoxins"/>
    <property type="match status" value="1"/>
</dbReference>
<dbReference type="FunFam" id="2.60.40.420:FF:000003">
    <property type="entry name" value="Blue copper"/>
    <property type="match status" value="1"/>
</dbReference>
<keyword evidence="5" id="KW-0732">Signal</keyword>
<dbReference type="PANTHER" id="PTHR33021">
    <property type="entry name" value="BLUE COPPER PROTEIN"/>
    <property type="match status" value="1"/>
</dbReference>
<evidence type="ECO:0000313" key="8">
    <source>
        <dbReference type="Proteomes" id="UP001180020"/>
    </source>
</evidence>
<dbReference type="InterPro" id="IPR008972">
    <property type="entry name" value="Cupredoxin"/>
</dbReference>
<dbReference type="GO" id="GO:0046872">
    <property type="term" value="F:metal ion binding"/>
    <property type="evidence" value="ECO:0007669"/>
    <property type="project" value="UniProtKB-KW"/>
</dbReference>
<dbReference type="CDD" id="cd11014">
    <property type="entry name" value="Mavicyanin"/>
    <property type="match status" value="1"/>
</dbReference>
<dbReference type="Pfam" id="PF02298">
    <property type="entry name" value="Cu_bind_like"/>
    <property type="match status" value="1"/>
</dbReference>
<accession>A0AAV9E2C0</accession>
<keyword evidence="1" id="KW-0479">Metal-binding</keyword>
<sequence>MASVARSMASLLFFVAVLCGSMGFSAGAVYKVGDSQGWTILGNPNYTNWAVSKTFHVGDVVVFEYNKQFHNVLQVTRQAYRACNASAPLATFTSGNDSIPIKTPGHHYFLCGIPTHCTLGQKVDIRIPKSSAIAPSLAPSSPGGGGASMGPSAALSPKANGASTLHSMSLPGVVVGQFLMLVFWMCLG</sequence>
<evidence type="ECO:0000256" key="5">
    <source>
        <dbReference type="SAM" id="SignalP"/>
    </source>
</evidence>
<keyword evidence="4" id="KW-0472">Membrane</keyword>
<evidence type="ECO:0000256" key="2">
    <source>
        <dbReference type="ARBA" id="ARBA00023008"/>
    </source>
</evidence>
<dbReference type="PANTHER" id="PTHR33021:SF339">
    <property type="entry name" value="OS07G0570600 PROTEIN"/>
    <property type="match status" value="1"/>
</dbReference>
<dbReference type="PROSITE" id="PS51485">
    <property type="entry name" value="PHYTOCYANIN"/>
    <property type="match status" value="1"/>
</dbReference>
<dbReference type="EMBL" id="JAUJYO010000010">
    <property type="protein sequence ID" value="KAK1307023.1"/>
    <property type="molecule type" value="Genomic_DNA"/>
</dbReference>
<evidence type="ECO:0000256" key="3">
    <source>
        <dbReference type="ARBA" id="ARBA00023180"/>
    </source>
</evidence>